<reference evidence="3" key="1">
    <citation type="journal article" date="2019" name="Int. J. Syst. Evol. Microbiol.">
        <title>The Global Catalogue of Microorganisms (GCM) 10K type strain sequencing project: providing services to taxonomists for standard genome sequencing and annotation.</title>
        <authorList>
            <consortium name="The Broad Institute Genomics Platform"/>
            <consortium name="The Broad Institute Genome Sequencing Center for Infectious Disease"/>
            <person name="Wu L."/>
            <person name="Ma J."/>
        </authorList>
    </citation>
    <scope>NUCLEOTIDE SEQUENCE [LARGE SCALE GENOMIC DNA]</scope>
    <source>
        <strain evidence="3">JCM 4816</strain>
    </source>
</reference>
<name>A0ABP6TWV7_9ACTN</name>
<accession>A0ABP6TWV7</accession>
<sequence>MSRADADRGRESVSATPALSLSLNVRDAPDTRSVLLVRRQPACIDVLEPLAHAPTAIHSRRRGELSNSDGSRTQTGREAVGWGWAADAWAPSPVPLDNTM</sequence>
<protein>
    <submittedName>
        <fullName evidence="2">Uncharacterized protein</fullName>
    </submittedName>
</protein>
<feature type="region of interest" description="Disordered" evidence="1">
    <location>
        <begin position="55"/>
        <end position="77"/>
    </location>
</feature>
<organism evidence="2 3">
    <name type="scientific">Streptomyces prasinosporus</name>
    <dbReference type="NCBI Taxonomy" id="68256"/>
    <lineage>
        <taxon>Bacteria</taxon>
        <taxon>Bacillati</taxon>
        <taxon>Actinomycetota</taxon>
        <taxon>Actinomycetes</taxon>
        <taxon>Kitasatosporales</taxon>
        <taxon>Streptomycetaceae</taxon>
        <taxon>Streptomyces</taxon>
        <taxon>Streptomyces albogriseolus group</taxon>
    </lineage>
</organism>
<proteinExistence type="predicted"/>
<dbReference type="EMBL" id="BAAAXF010000044">
    <property type="protein sequence ID" value="GAA3499235.1"/>
    <property type="molecule type" value="Genomic_DNA"/>
</dbReference>
<keyword evidence="3" id="KW-1185">Reference proteome</keyword>
<evidence type="ECO:0000256" key="1">
    <source>
        <dbReference type="SAM" id="MobiDB-lite"/>
    </source>
</evidence>
<evidence type="ECO:0000313" key="2">
    <source>
        <dbReference type="EMBL" id="GAA3499235.1"/>
    </source>
</evidence>
<evidence type="ECO:0000313" key="3">
    <source>
        <dbReference type="Proteomes" id="UP001501455"/>
    </source>
</evidence>
<feature type="compositionally biased region" description="Polar residues" evidence="1">
    <location>
        <begin position="65"/>
        <end position="76"/>
    </location>
</feature>
<comment type="caution">
    <text evidence="2">The sequence shown here is derived from an EMBL/GenBank/DDBJ whole genome shotgun (WGS) entry which is preliminary data.</text>
</comment>
<dbReference type="Proteomes" id="UP001501455">
    <property type="component" value="Unassembled WGS sequence"/>
</dbReference>
<gene>
    <name evidence="2" type="ORF">GCM10019016_063390</name>
</gene>